<gene>
    <name evidence="2" type="ORF">JK386_02235</name>
</gene>
<name>A0A939BXD7_9ACTN</name>
<dbReference type="Proteomes" id="UP000663791">
    <property type="component" value="Unassembled WGS sequence"/>
</dbReference>
<evidence type="ECO:0000313" key="3">
    <source>
        <dbReference type="Proteomes" id="UP000663791"/>
    </source>
</evidence>
<reference evidence="2" key="1">
    <citation type="submission" date="2021-01" db="EMBL/GenBank/DDBJ databases">
        <title>Novel species in genus Nocardioides.</title>
        <authorList>
            <person name="Zhang G."/>
        </authorList>
    </citation>
    <scope>NUCLEOTIDE SEQUENCE</scope>
    <source>
        <strain evidence="2">Zg-536</strain>
    </source>
</reference>
<feature type="transmembrane region" description="Helical" evidence="1">
    <location>
        <begin position="42"/>
        <end position="67"/>
    </location>
</feature>
<keyword evidence="3" id="KW-1185">Reference proteome</keyword>
<dbReference type="AlphaFoldDB" id="A0A939BXD7"/>
<evidence type="ECO:0000313" key="2">
    <source>
        <dbReference type="EMBL" id="MBM9458710.1"/>
    </source>
</evidence>
<dbReference type="RefSeq" id="WP_205289985.1">
    <property type="nucleotide sequence ID" value="NZ_CP074406.1"/>
</dbReference>
<organism evidence="2 3">
    <name type="scientific">Nocardioides faecalis</name>
    <dbReference type="NCBI Taxonomy" id="2803858"/>
    <lineage>
        <taxon>Bacteria</taxon>
        <taxon>Bacillati</taxon>
        <taxon>Actinomycetota</taxon>
        <taxon>Actinomycetes</taxon>
        <taxon>Propionibacteriales</taxon>
        <taxon>Nocardioidaceae</taxon>
        <taxon>Nocardioides</taxon>
    </lineage>
</organism>
<evidence type="ECO:0000256" key="1">
    <source>
        <dbReference type="SAM" id="Phobius"/>
    </source>
</evidence>
<comment type="caution">
    <text evidence="2">The sequence shown here is derived from an EMBL/GenBank/DDBJ whole genome shotgun (WGS) entry which is preliminary data.</text>
</comment>
<accession>A0A939BXD7</accession>
<keyword evidence="1" id="KW-1133">Transmembrane helix</keyword>
<sequence>MDGLTFAWGVALIVTGGTLLPGLVRLAAYRSGSVDHTPGMRTVALTILGIGMVALVCLTALSVALLVR</sequence>
<dbReference type="EMBL" id="JAERTX010000001">
    <property type="protein sequence ID" value="MBM9458710.1"/>
    <property type="molecule type" value="Genomic_DNA"/>
</dbReference>
<protein>
    <submittedName>
        <fullName evidence="2">Uncharacterized protein</fullName>
    </submittedName>
</protein>
<keyword evidence="1" id="KW-0472">Membrane</keyword>
<keyword evidence="1" id="KW-0812">Transmembrane</keyword>
<proteinExistence type="predicted"/>